<keyword evidence="5" id="KW-0812">Transmembrane</keyword>
<dbReference type="GO" id="GO:0000160">
    <property type="term" value="P:phosphorelay signal transduction system"/>
    <property type="evidence" value="ECO:0007669"/>
    <property type="project" value="UniProtKB-KW"/>
</dbReference>
<accession>A0A5M7C7H3</accession>
<sequence length="400" mass="43260">MVRWEGANLTSPPSNEPRVTDGRSPLWRGHNVFRVVMFLYACAWVGVQYHEYERSWLAVVVIVLMGLWTAFTVWRYSKPTGRTNLLVALDQVVVTALFMSNEFILTEEQMAASDPTVVTAWHPTMITAAAAQWGMPGGLATGIFAAGCNFLLRWKTSPDMALDTVLLIGVGAVIGIAANSARSTTARLARALRAEAATAERERLARDIHDSVLQVLARVRRRGAELGGEAAELAKLAGEQEIALRALVATTPQEPTENGETDLAARLQVLRTGRIHVSVPGNPVLLEEPLSSELFAVVRESLANVDKHAGPDAQAWVLLEELPDEVVLSVRDDGPGIPEGRLDEAAAEGRLGVAKSIRGRVAGLGGTITLDTEPGEGTEWEIRVPLPVAKPAKRRRGGER</sequence>
<dbReference type="InterPro" id="IPR050482">
    <property type="entry name" value="Sensor_HK_TwoCompSys"/>
</dbReference>
<evidence type="ECO:0000259" key="6">
    <source>
        <dbReference type="Pfam" id="PF02518"/>
    </source>
</evidence>
<gene>
    <name evidence="8" type="ORF">F1721_08055</name>
</gene>
<feature type="transmembrane region" description="Helical" evidence="5">
    <location>
        <begin position="125"/>
        <end position="152"/>
    </location>
</feature>
<evidence type="ECO:0000259" key="7">
    <source>
        <dbReference type="Pfam" id="PF19354"/>
    </source>
</evidence>
<name>A0A5M7C7H3_SACHI</name>
<evidence type="ECO:0000256" key="4">
    <source>
        <dbReference type="SAM" id="MobiDB-lite"/>
    </source>
</evidence>
<organism evidence="8 9">
    <name type="scientific">Saccharopolyspora hirsuta</name>
    <dbReference type="NCBI Taxonomy" id="1837"/>
    <lineage>
        <taxon>Bacteria</taxon>
        <taxon>Bacillati</taxon>
        <taxon>Actinomycetota</taxon>
        <taxon>Actinomycetes</taxon>
        <taxon>Pseudonocardiales</taxon>
        <taxon>Pseudonocardiaceae</taxon>
        <taxon>Saccharopolyspora</taxon>
    </lineage>
</organism>
<dbReference type="Pfam" id="PF02518">
    <property type="entry name" value="HATPase_c"/>
    <property type="match status" value="1"/>
</dbReference>
<comment type="caution">
    <text evidence="8">The sequence shown here is derived from an EMBL/GenBank/DDBJ whole genome shotgun (WGS) entry which is preliminary data.</text>
</comment>
<feature type="region of interest" description="Disordered" evidence="4">
    <location>
        <begin position="1"/>
        <end position="21"/>
    </location>
</feature>
<dbReference type="Pfam" id="PF19354">
    <property type="entry name" value="DUF5931"/>
    <property type="match status" value="1"/>
</dbReference>
<dbReference type="InterPro" id="IPR045975">
    <property type="entry name" value="DUF5931"/>
</dbReference>
<feature type="transmembrane region" description="Helical" evidence="5">
    <location>
        <begin position="86"/>
        <end position="105"/>
    </location>
</feature>
<dbReference type="NCBIfam" id="NF047322">
    <property type="entry name" value="HK_morpho_MacS"/>
    <property type="match status" value="1"/>
</dbReference>
<feature type="transmembrane region" description="Helical" evidence="5">
    <location>
        <begin position="164"/>
        <end position="181"/>
    </location>
</feature>
<dbReference type="EMBL" id="VWPH01000003">
    <property type="protein sequence ID" value="KAA5836258.1"/>
    <property type="molecule type" value="Genomic_DNA"/>
</dbReference>
<dbReference type="SUPFAM" id="SSF55874">
    <property type="entry name" value="ATPase domain of HSP90 chaperone/DNA topoisomerase II/histidine kinase"/>
    <property type="match status" value="1"/>
</dbReference>
<keyword evidence="8" id="KW-0067">ATP-binding</keyword>
<dbReference type="Gene3D" id="3.30.565.10">
    <property type="entry name" value="Histidine kinase-like ATPase, C-terminal domain"/>
    <property type="match status" value="1"/>
</dbReference>
<feature type="transmembrane region" description="Helical" evidence="5">
    <location>
        <begin position="56"/>
        <end position="74"/>
    </location>
</feature>
<keyword evidence="2" id="KW-0418">Kinase</keyword>
<keyword evidence="9" id="KW-1185">Reference proteome</keyword>
<keyword evidence="8" id="KW-0547">Nucleotide-binding</keyword>
<feature type="domain" description="Histidine kinase/HSP90-like ATPase" evidence="6">
    <location>
        <begin position="293"/>
        <end position="387"/>
    </location>
</feature>
<dbReference type="InterPro" id="IPR036890">
    <property type="entry name" value="HATPase_C_sf"/>
</dbReference>
<evidence type="ECO:0000256" key="5">
    <source>
        <dbReference type="SAM" id="Phobius"/>
    </source>
</evidence>
<evidence type="ECO:0000313" key="8">
    <source>
        <dbReference type="EMBL" id="KAA5836258.1"/>
    </source>
</evidence>
<proteinExistence type="predicted"/>
<dbReference type="PANTHER" id="PTHR24421">
    <property type="entry name" value="NITRATE/NITRITE SENSOR PROTEIN NARX-RELATED"/>
    <property type="match status" value="1"/>
</dbReference>
<dbReference type="GO" id="GO:0016301">
    <property type="term" value="F:kinase activity"/>
    <property type="evidence" value="ECO:0007669"/>
    <property type="project" value="UniProtKB-KW"/>
</dbReference>
<dbReference type="PANTHER" id="PTHR24421:SF61">
    <property type="entry name" value="OXYGEN SENSOR HISTIDINE KINASE NREB"/>
    <property type="match status" value="1"/>
</dbReference>
<protein>
    <submittedName>
        <fullName evidence="8">ATP-binding protein</fullName>
    </submittedName>
</protein>
<feature type="domain" description="DUF5931" evidence="7">
    <location>
        <begin position="24"/>
        <end position="188"/>
    </location>
</feature>
<keyword evidence="5" id="KW-1133">Transmembrane helix</keyword>
<dbReference type="GO" id="GO:0005524">
    <property type="term" value="F:ATP binding"/>
    <property type="evidence" value="ECO:0007669"/>
    <property type="project" value="UniProtKB-KW"/>
</dbReference>
<keyword evidence="1" id="KW-0808">Transferase</keyword>
<evidence type="ECO:0000313" key="9">
    <source>
        <dbReference type="Proteomes" id="UP000323946"/>
    </source>
</evidence>
<dbReference type="AlphaFoldDB" id="A0A5M7C7H3"/>
<feature type="transmembrane region" description="Helical" evidence="5">
    <location>
        <begin position="32"/>
        <end position="50"/>
    </location>
</feature>
<dbReference type="CDD" id="cd16917">
    <property type="entry name" value="HATPase_UhpB-NarQ-NarX-like"/>
    <property type="match status" value="1"/>
</dbReference>
<dbReference type="Proteomes" id="UP000323946">
    <property type="component" value="Unassembled WGS sequence"/>
</dbReference>
<evidence type="ECO:0000256" key="1">
    <source>
        <dbReference type="ARBA" id="ARBA00022679"/>
    </source>
</evidence>
<keyword evidence="3" id="KW-0902">Two-component regulatory system</keyword>
<keyword evidence="5" id="KW-0472">Membrane</keyword>
<dbReference type="OrthoDB" id="5181554at2"/>
<reference evidence="8 9" key="1">
    <citation type="submission" date="2019-09" db="EMBL/GenBank/DDBJ databases">
        <title>Draft genome sequence of the thermophilic Saccharopolyspora hirsuta VKM Ac-666T.</title>
        <authorList>
            <person name="Lobastova T.G."/>
            <person name="Fokina V."/>
            <person name="Bragin E.Y."/>
            <person name="Shtratnikova V.Y."/>
            <person name="Starodumova I.P."/>
            <person name="Tarlachkov S.V."/>
            <person name="Donova M.V."/>
        </authorList>
    </citation>
    <scope>NUCLEOTIDE SEQUENCE [LARGE SCALE GENOMIC DNA]</scope>
    <source>
        <strain evidence="8 9">VKM Ac-666</strain>
    </source>
</reference>
<evidence type="ECO:0000256" key="3">
    <source>
        <dbReference type="ARBA" id="ARBA00023012"/>
    </source>
</evidence>
<evidence type="ECO:0000256" key="2">
    <source>
        <dbReference type="ARBA" id="ARBA00022777"/>
    </source>
</evidence>
<dbReference type="InterPro" id="IPR003594">
    <property type="entry name" value="HATPase_dom"/>
</dbReference>